<evidence type="ECO:0000256" key="5">
    <source>
        <dbReference type="ARBA" id="ARBA00022755"/>
    </source>
</evidence>
<comment type="similarity">
    <text evidence="3 10">Belongs to the PurH family.</text>
</comment>
<dbReference type="GO" id="GO:0006189">
    <property type="term" value="P:'de novo' IMP biosynthetic process"/>
    <property type="evidence" value="ECO:0007669"/>
    <property type="project" value="UniProtKB-UniRule"/>
</dbReference>
<comment type="domain">
    <text evidence="10">The IMP cyclohydrolase activity resides in the N-terminal region.</text>
</comment>
<keyword evidence="4 10" id="KW-0808">Transferase</keyword>
<dbReference type="InterPro" id="IPR036914">
    <property type="entry name" value="MGS-like_dom_sf"/>
</dbReference>
<dbReference type="FunFam" id="3.40.50.1380:FF:000001">
    <property type="entry name" value="Bifunctional purine biosynthesis protein PurH"/>
    <property type="match status" value="1"/>
</dbReference>
<dbReference type="SMART" id="SM00798">
    <property type="entry name" value="AICARFT_IMPCHas"/>
    <property type="match status" value="1"/>
</dbReference>
<dbReference type="PIRSF" id="PIRSF000414">
    <property type="entry name" value="AICARFT_IMPCHas"/>
    <property type="match status" value="1"/>
</dbReference>
<sequence length="499" mass="56148">MIKRALISTYDKTGVVEFAKYLEENNVEIISSGGTAKLLSENGIKVTKVSDVTKFPEIFNGRVKTLHPKIHGGILAREGKDEEEMKANEIEKIDLVFVNLYPFFEKVNEGLDFEKLVEFIDIGGPTMIRSAAKNLKDVVILTDNKDIDLLKEKKLNIDFETRKKLALKAFNLTSAYDASISEYLARETGTDFPEYHTVSYKKYSDLRYGENPHQKAAFYVKNNGKYSYNDFEQLHGKALSYNNLRDADIAWKVVNEFEDTACCGLKHNTPCGVGIGETVEEAYQKAYEGDQISIFGGIVSFNRTVDKSTALKLKEIFLEIIIAPDFDDDALELLKKKKNLRLLKMTKNNFDDFESITIDGGILVQNTDKEFINKFEVVTKNKNISEKMKKELEFAYKVVKYSKSNAIAVTANKKLLGVGNGEANRIWAAEQALERAKGKGAVLASDAFFPFDDVVKLAAKYNIKAIIQPGGSIRDKDSIKACDENGITMVFTGMRHFKH</sequence>
<evidence type="ECO:0000256" key="1">
    <source>
        <dbReference type="ARBA" id="ARBA00004844"/>
    </source>
</evidence>
<name>A0A1G6NVU2_9BACT</name>
<evidence type="ECO:0000259" key="11">
    <source>
        <dbReference type="PROSITE" id="PS51855"/>
    </source>
</evidence>
<evidence type="ECO:0000256" key="6">
    <source>
        <dbReference type="ARBA" id="ARBA00022801"/>
    </source>
</evidence>
<evidence type="ECO:0000313" key="13">
    <source>
        <dbReference type="Proteomes" id="UP000199322"/>
    </source>
</evidence>
<accession>A0A1G6NVU2</accession>
<evidence type="ECO:0000256" key="7">
    <source>
        <dbReference type="ARBA" id="ARBA00023268"/>
    </source>
</evidence>
<keyword evidence="13" id="KW-1185">Reference proteome</keyword>
<dbReference type="Pfam" id="PF02142">
    <property type="entry name" value="MGS"/>
    <property type="match status" value="1"/>
</dbReference>
<dbReference type="InterPro" id="IPR011607">
    <property type="entry name" value="MGS-like_dom"/>
</dbReference>
<dbReference type="SUPFAM" id="SSF53927">
    <property type="entry name" value="Cytidine deaminase-like"/>
    <property type="match status" value="1"/>
</dbReference>
<dbReference type="InterPro" id="IPR002695">
    <property type="entry name" value="PurH-like"/>
</dbReference>
<evidence type="ECO:0000313" key="12">
    <source>
        <dbReference type="EMBL" id="SDC72053.1"/>
    </source>
</evidence>
<keyword evidence="7 10" id="KW-0511">Multifunctional enzyme</keyword>
<dbReference type="PROSITE" id="PS51855">
    <property type="entry name" value="MGS"/>
    <property type="match status" value="1"/>
</dbReference>
<comment type="pathway">
    <text evidence="2 10">Purine metabolism; IMP biosynthesis via de novo pathway; 5-formamido-1-(5-phospho-D-ribosyl)imidazole-4-carboxamide from 5-amino-1-(5-phospho-D-ribosyl)imidazole-4-carboxamide (10-formyl THF route): step 1/1.</text>
</comment>
<evidence type="ECO:0000256" key="8">
    <source>
        <dbReference type="ARBA" id="ARBA00050488"/>
    </source>
</evidence>
<proteinExistence type="inferred from homology"/>
<evidence type="ECO:0000256" key="2">
    <source>
        <dbReference type="ARBA" id="ARBA00004954"/>
    </source>
</evidence>
<dbReference type="EC" id="3.5.4.10" evidence="10"/>
<dbReference type="EMBL" id="FMYV01000006">
    <property type="protein sequence ID" value="SDC72053.1"/>
    <property type="molecule type" value="Genomic_DNA"/>
</dbReference>
<feature type="domain" description="MGS-like" evidence="11">
    <location>
        <begin position="1"/>
        <end position="142"/>
    </location>
</feature>
<dbReference type="HAMAP" id="MF_00139">
    <property type="entry name" value="PurH"/>
    <property type="match status" value="1"/>
</dbReference>
<dbReference type="GO" id="GO:0003937">
    <property type="term" value="F:IMP cyclohydrolase activity"/>
    <property type="evidence" value="ECO:0007669"/>
    <property type="project" value="UniProtKB-UniRule"/>
</dbReference>
<dbReference type="Gene3D" id="3.40.50.1380">
    <property type="entry name" value="Methylglyoxal synthase-like domain"/>
    <property type="match status" value="1"/>
</dbReference>
<dbReference type="PANTHER" id="PTHR11692">
    <property type="entry name" value="BIFUNCTIONAL PURINE BIOSYNTHESIS PROTEIN PURH"/>
    <property type="match status" value="1"/>
</dbReference>
<dbReference type="Pfam" id="PF01808">
    <property type="entry name" value="AICARFT_IMPCHas"/>
    <property type="match status" value="1"/>
</dbReference>
<keyword evidence="5 10" id="KW-0658">Purine biosynthesis</keyword>
<protein>
    <recommendedName>
        <fullName evidence="10">Bifunctional purine biosynthesis protein PurH</fullName>
    </recommendedName>
    <domain>
        <recommendedName>
            <fullName evidence="10">Phosphoribosylaminoimidazolecarboxamide formyltransferase</fullName>
            <ecNumber evidence="10">2.1.2.3</ecNumber>
        </recommendedName>
        <alternativeName>
            <fullName evidence="10">AICAR transformylase</fullName>
        </alternativeName>
    </domain>
    <domain>
        <recommendedName>
            <fullName evidence="10">IMP cyclohydrolase</fullName>
            <ecNumber evidence="10">3.5.4.10</ecNumber>
        </recommendedName>
        <alternativeName>
            <fullName evidence="10">ATIC</fullName>
        </alternativeName>
        <alternativeName>
            <fullName evidence="10">IMP synthase</fullName>
        </alternativeName>
        <alternativeName>
            <fullName evidence="10">Inosinicase</fullName>
        </alternativeName>
    </domain>
</protein>
<dbReference type="SUPFAM" id="SSF52335">
    <property type="entry name" value="Methylglyoxal synthase-like"/>
    <property type="match status" value="1"/>
</dbReference>
<evidence type="ECO:0000256" key="9">
    <source>
        <dbReference type="ARBA" id="ARBA00050687"/>
    </source>
</evidence>
<dbReference type="FunFam" id="3.40.140.20:FF:000001">
    <property type="entry name" value="Bifunctional purine biosynthesis protein PurH"/>
    <property type="match status" value="1"/>
</dbReference>
<dbReference type="FunFam" id="3.40.140.20:FF:000002">
    <property type="entry name" value="Bifunctional purine biosynthesis protein PurH"/>
    <property type="match status" value="1"/>
</dbReference>
<reference evidence="12 13" key="1">
    <citation type="submission" date="2016-10" db="EMBL/GenBank/DDBJ databases">
        <authorList>
            <person name="de Groot N.N."/>
        </authorList>
    </citation>
    <scope>NUCLEOTIDE SEQUENCE [LARGE SCALE GENOMIC DNA]</scope>
    <source>
        <strain evidence="12 13">WG14</strain>
    </source>
</reference>
<dbReference type="UniPathway" id="UPA00074">
    <property type="reaction ID" value="UER00133"/>
</dbReference>
<evidence type="ECO:0000256" key="3">
    <source>
        <dbReference type="ARBA" id="ARBA00007667"/>
    </source>
</evidence>
<comment type="catalytic activity">
    <reaction evidence="9 10">
        <text>IMP + H2O = 5-formamido-1-(5-phospho-D-ribosyl)imidazole-4-carboxamide</text>
        <dbReference type="Rhea" id="RHEA:18445"/>
        <dbReference type="ChEBI" id="CHEBI:15377"/>
        <dbReference type="ChEBI" id="CHEBI:58053"/>
        <dbReference type="ChEBI" id="CHEBI:58467"/>
        <dbReference type="EC" id="3.5.4.10"/>
    </reaction>
</comment>
<dbReference type="Gene3D" id="3.40.140.20">
    <property type="match status" value="2"/>
</dbReference>
<keyword evidence="6 10" id="KW-0378">Hydrolase</keyword>
<dbReference type="SMART" id="SM00851">
    <property type="entry name" value="MGS"/>
    <property type="match status" value="1"/>
</dbReference>
<organism evidence="12 13">
    <name type="scientific">Geotoga petraea</name>
    <dbReference type="NCBI Taxonomy" id="28234"/>
    <lineage>
        <taxon>Bacteria</taxon>
        <taxon>Thermotogati</taxon>
        <taxon>Thermotogota</taxon>
        <taxon>Thermotogae</taxon>
        <taxon>Petrotogales</taxon>
        <taxon>Petrotogaceae</taxon>
        <taxon>Geotoga</taxon>
    </lineage>
</organism>
<dbReference type="Proteomes" id="UP000199322">
    <property type="component" value="Unassembled WGS sequence"/>
</dbReference>
<dbReference type="InterPro" id="IPR024051">
    <property type="entry name" value="AICAR_Tfase_dup_dom_sf"/>
</dbReference>
<dbReference type="GO" id="GO:0005829">
    <property type="term" value="C:cytosol"/>
    <property type="evidence" value="ECO:0007669"/>
    <property type="project" value="TreeGrafter"/>
</dbReference>
<evidence type="ECO:0000256" key="10">
    <source>
        <dbReference type="HAMAP-Rule" id="MF_00139"/>
    </source>
</evidence>
<dbReference type="InterPro" id="IPR016193">
    <property type="entry name" value="Cytidine_deaminase-like"/>
</dbReference>
<dbReference type="RefSeq" id="WP_091404746.1">
    <property type="nucleotide sequence ID" value="NZ_FMYV01000006.1"/>
</dbReference>
<dbReference type="NCBIfam" id="TIGR00355">
    <property type="entry name" value="purH"/>
    <property type="match status" value="1"/>
</dbReference>
<dbReference type="GO" id="GO:0004643">
    <property type="term" value="F:phosphoribosylaminoimidazolecarboxamide formyltransferase activity"/>
    <property type="evidence" value="ECO:0007669"/>
    <property type="project" value="UniProtKB-UniRule"/>
</dbReference>
<evidence type="ECO:0000256" key="4">
    <source>
        <dbReference type="ARBA" id="ARBA00022679"/>
    </source>
</evidence>
<comment type="catalytic activity">
    <reaction evidence="8 10">
        <text>(6R)-10-formyltetrahydrofolate + 5-amino-1-(5-phospho-beta-D-ribosyl)imidazole-4-carboxamide = 5-formamido-1-(5-phospho-D-ribosyl)imidazole-4-carboxamide + (6S)-5,6,7,8-tetrahydrofolate</text>
        <dbReference type="Rhea" id="RHEA:22192"/>
        <dbReference type="ChEBI" id="CHEBI:57453"/>
        <dbReference type="ChEBI" id="CHEBI:58467"/>
        <dbReference type="ChEBI" id="CHEBI:58475"/>
        <dbReference type="ChEBI" id="CHEBI:195366"/>
        <dbReference type="EC" id="2.1.2.3"/>
    </reaction>
</comment>
<dbReference type="PANTHER" id="PTHR11692:SF0">
    <property type="entry name" value="BIFUNCTIONAL PURINE BIOSYNTHESIS PROTEIN ATIC"/>
    <property type="match status" value="1"/>
</dbReference>
<comment type="pathway">
    <text evidence="1 10">Purine metabolism; IMP biosynthesis via de novo pathway; IMP from 5-formamido-1-(5-phospho-D-ribosyl)imidazole-4-carboxamide: step 1/1.</text>
</comment>
<dbReference type="STRING" id="28234.SAMN04488588_1684"/>
<dbReference type="CDD" id="cd01421">
    <property type="entry name" value="IMPCH"/>
    <property type="match status" value="1"/>
</dbReference>
<dbReference type="EC" id="2.1.2.3" evidence="10"/>
<dbReference type="NCBIfam" id="NF002049">
    <property type="entry name" value="PRK00881.1"/>
    <property type="match status" value="1"/>
</dbReference>
<gene>
    <name evidence="10" type="primary">purH</name>
    <name evidence="12" type="ORF">SAMN04488588_1684</name>
</gene>
<dbReference type="AlphaFoldDB" id="A0A1G6NVU2"/>